<evidence type="ECO:0000313" key="4">
    <source>
        <dbReference type="Proteomes" id="UP001149090"/>
    </source>
</evidence>
<feature type="region of interest" description="Disordered" evidence="1">
    <location>
        <begin position="1"/>
        <end position="21"/>
    </location>
</feature>
<dbReference type="AlphaFoldDB" id="A0A9Q0LUT7"/>
<keyword evidence="2" id="KW-1133">Transmembrane helix</keyword>
<sequence>MNRNQKLDEENESKSSKESFNQKRIKQLKSISNDQKFQQIIESILDSPLIYVPKKRERFSSSKFSNNISKFSQLVVDKMNNEIFQKKRIVYISIFVTMIKLIIGDTLAKIENLINFKSRTNIKILACNPYIKD</sequence>
<evidence type="ECO:0000256" key="1">
    <source>
        <dbReference type="SAM" id="MobiDB-lite"/>
    </source>
</evidence>
<reference evidence="3" key="1">
    <citation type="submission" date="2022-10" db="EMBL/GenBank/DDBJ databases">
        <title>Novel sulphate-reducing endosymbionts in the free-living metamonad Anaeramoeba.</title>
        <authorList>
            <person name="Jerlstrom-Hultqvist J."/>
            <person name="Cepicka I."/>
            <person name="Gallot-Lavallee L."/>
            <person name="Salas-Leiva D."/>
            <person name="Curtis B.A."/>
            <person name="Zahonova K."/>
            <person name="Pipaliya S."/>
            <person name="Dacks J."/>
            <person name="Roger A.J."/>
        </authorList>
    </citation>
    <scope>NUCLEOTIDE SEQUENCE</scope>
    <source>
        <strain evidence="3">BMAN</strain>
    </source>
</reference>
<dbReference type="EMBL" id="JAPDFW010000041">
    <property type="protein sequence ID" value="KAJ5079066.1"/>
    <property type="molecule type" value="Genomic_DNA"/>
</dbReference>
<keyword evidence="2" id="KW-0812">Transmembrane</keyword>
<dbReference type="Proteomes" id="UP001149090">
    <property type="component" value="Unassembled WGS sequence"/>
</dbReference>
<proteinExistence type="predicted"/>
<organism evidence="3 4">
    <name type="scientific">Anaeramoeba ignava</name>
    <name type="common">Anaerobic marine amoeba</name>
    <dbReference type="NCBI Taxonomy" id="1746090"/>
    <lineage>
        <taxon>Eukaryota</taxon>
        <taxon>Metamonada</taxon>
        <taxon>Anaeramoebidae</taxon>
        <taxon>Anaeramoeba</taxon>
    </lineage>
</organism>
<keyword evidence="4" id="KW-1185">Reference proteome</keyword>
<feature type="transmembrane region" description="Helical" evidence="2">
    <location>
        <begin position="89"/>
        <end position="108"/>
    </location>
</feature>
<name>A0A9Q0LUT7_ANAIG</name>
<comment type="caution">
    <text evidence="3">The sequence shown here is derived from an EMBL/GenBank/DDBJ whole genome shotgun (WGS) entry which is preliminary data.</text>
</comment>
<keyword evidence="2" id="KW-0472">Membrane</keyword>
<evidence type="ECO:0000313" key="3">
    <source>
        <dbReference type="EMBL" id="KAJ5079066.1"/>
    </source>
</evidence>
<accession>A0A9Q0LUT7</accession>
<gene>
    <name evidence="3" type="ORF">M0811_14636</name>
</gene>
<evidence type="ECO:0000256" key="2">
    <source>
        <dbReference type="SAM" id="Phobius"/>
    </source>
</evidence>
<protein>
    <submittedName>
        <fullName evidence="3">Uncharacterized protein</fullName>
    </submittedName>
</protein>